<dbReference type="AlphaFoldDB" id="A0A2I0IPL5"/>
<keyword evidence="3" id="KW-1185">Reference proteome</keyword>
<name>A0A2I0IPL5_PUNGR</name>
<evidence type="ECO:0000313" key="2">
    <source>
        <dbReference type="EMBL" id="PKI45945.1"/>
    </source>
</evidence>
<gene>
    <name evidence="2" type="ORF">CRG98_033585</name>
</gene>
<dbReference type="EMBL" id="PGOL01002681">
    <property type="protein sequence ID" value="PKI45945.1"/>
    <property type="molecule type" value="Genomic_DNA"/>
</dbReference>
<proteinExistence type="predicted"/>
<reference evidence="2 3" key="1">
    <citation type="submission" date="2017-11" db="EMBL/GenBank/DDBJ databases">
        <title>De-novo sequencing of pomegranate (Punica granatum L.) genome.</title>
        <authorList>
            <person name="Akparov Z."/>
            <person name="Amiraslanov A."/>
            <person name="Hajiyeva S."/>
            <person name="Abbasov M."/>
            <person name="Kaur K."/>
            <person name="Hamwieh A."/>
            <person name="Solovyev V."/>
            <person name="Salamov A."/>
            <person name="Braich B."/>
            <person name="Kosarev P."/>
            <person name="Mahmoud A."/>
            <person name="Hajiyev E."/>
            <person name="Babayeva S."/>
            <person name="Izzatullayeva V."/>
            <person name="Mammadov A."/>
            <person name="Mammadov A."/>
            <person name="Sharifova S."/>
            <person name="Ojaghi J."/>
            <person name="Eynullazada K."/>
            <person name="Bayramov B."/>
            <person name="Abdulazimova A."/>
            <person name="Shahmuradov I."/>
        </authorList>
    </citation>
    <scope>NUCLEOTIDE SEQUENCE [LARGE SCALE GENOMIC DNA]</scope>
    <source>
        <strain evidence="3">cv. AG2017</strain>
        <tissue evidence="2">Leaf</tissue>
    </source>
</reference>
<feature type="compositionally biased region" description="Basic and acidic residues" evidence="1">
    <location>
        <begin position="130"/>
        <end position="140"/>
    </location>
</feature>
<feature type="region of interest" description="Disordered" evidence="1">
    <location>
        <begin position="124"/>
        <end position="146"/>
    </location>
</feature>
<accession>A0A2I0IPL5</accession>
<protein>
    <submittedName>
        <fullName evidence="2">Uncharacterized protein</fullName>
    </submittedName>
</protein>
<evidence type="ECO:0000256" key="1">
    <source>
        <dbReference type="SAM" id="MobiDB-lite"/>
    </source>
</evidence>
<sequence>MGYQITCRNDETGAADRVSGVRRCDMSRCGPGKLPMLGNGLSKAAGSHPGQSPYKLKAMGKIPEEPPQRAGSCTPGPIHPDHSRLLDTYEIKMITKELYWYMESNGSKFHGSFLMTVRADHGQIGNEKSQQQHHDMNNGKEKHKNRTKGLWIRQSVECCMGAKGAVEPAARPHSDPSNHKARAFGC</sequence>
<organism evidence="2 3">
    <name type="scientific">Punica granatum</name>
    <name type="common">Pomegranate</name>
    <dbReference type="NCBI Taxonomy" id="22663"/>
    <lineage>
        <taxon>Eukaryota</taxon>
        <taxon>Viridiplantae</taxon>
        <taxon>Streptophyta</taxon>
        <taxon>Embryophyta</taxon>
        <taxon>Tracheophyta</taxon>
        <taxon>Spermatophyta</taxon>
        <taxon>Magnoliopsida</taxon>
        <taxon>eudicotyledons</taxon>
        <taxon>Gunneridae</taxon>
        <taxon>Pentapetalae</taxon>
        <taxon>rosids</taxon>
        <taxon>malvids</taxon>
        <taxon>Myrtales</taxon>
        <taxon>Lythraceae</taxon>
        <taxon>Punica</taxon>
    </lineage>
</organism>
<evidence type="ECO:0000313" key="3">
    <source>
        <dbReference type="Proteomes" id="UP000233551"/>
    </source>
</evidence>
<feature type="region of interest" description="Disordered" evidence="1">
    <location>
        <begin position="167"/>
        <end position="186"/>
    </location>
</feature>
<dbReference type="Proteomes" id="UP000233551">
    <property type="component" value="Unassembled WGS sequence"/>
</dbReference>
<comment type="caution">
    <text evidence="2">The sequence shown here is derived from an EMBL/GenBank/DDBJ whole genome shotgun (WGS) entry which is preliminary data.</text>
</comment>